<accession>A0ABY4CA82</accession>
<feature type="transmembrane region" description="Helical" evidence="1">
    <location>
        <begin position="21"/>
        <end position="41"/>
    </location>
</feature>
<protein>
    <recommendedName>
        <fullName evidence="4">AsmA-like C-terminal domain-containing protein</fullName>
    </recommendedName>
</protein>
<reference evidence="2" key="1">
    <citation type="submission" date="2022-03" db="EMBL/GenBank/DDBJ databases">
        <title>Genome Identification and Characterization of new species Bdellovibrio reynosense LBG001 sp. nov. from a Mexico soil sample.</title>
        <authorList>
            <person name="Camilli A."/>
            <person name="Ajao Y."/>
            <person name="Guo X."/>
        </authorList>
    </citation>
    <scope>NUCLEOTIDE SEQUENCE</scope>
    <source>
        <strain evidence="2">LBG001</strain>
    </source>
</reference>
<evidence type="ECO:0008006" key="4">
    <source>
        <dbReference type="Google" id="ProtNLM"/>
    </source>
</evidence>
<evidence type="ECO:0000313" key="3">
    <source>
        <dbReference type="Proteomes" id="UP000830116"/>
    </source>
</evidence>
<dbReference type="EMBL" id="CP093442">
    <property type="protein sequence ID" value="UOF01827.1"/>
    <property type="molecule type" value="Genomic_DNA"/>
</dbReference>
<gene>
    <name evidence="2" type="ORF">MNR06_02525</name>
</gene>
<keyword evidence="1" id="KW-1133">Transmembrane helix</keyword>
<dbReference type="RefSeq" id="WP_243538444.1">
    <property type="nucleotide sequence ID" value="NZ_CP093442.1"/>
</dbReference>
<evidence type="ECO:0000256" key="1">
    <source>
        <dbReference type="SAM" id="Phobius"/>
    </source>
</evidence>
<sequence>MDTRKKHSSDKHLVTEQPGMSVVVAGLLIAFLIGYTTKVLLSPARITAHIEKAASHIHKDIKVQFSSAYLSLSDGILPRFAVVISDVKMTAEQSCWGAPTMQVDELRLPLSFFNLIQGKVPVESVEANTVDLTFREGLAECAEQDKKAAEKVNKEPAPLVSLSPTEKAQKYQNDVRSISIQRFLINADKYPQYASEFLNFAVKVKSFEPRIIEITAKTHLLKDQVGDYMSHANLYVQYKDTPEEVVQTHFFGNWREGHYSFIANYTIDERLLSVETDLKHIPLSQILGVLQKYDLASKELNGRQVWVSSKARLISPIEDLRKAPLEVRDLRLEGDLGEMSVEQIDFSSLDPVKYSPILVDIKTMDINKLLVLLNRPKDTSMLGSLGSFTGRATIFSDQKINLKGKSSGLEFVFSNKGQRQSQVIETMISDIALDGNTWTFEVQRIEPREGVFIGDVKVKADKDFKEVEIKTSIDELSLSPAVQTLMTGGGQIGTLSFDSDLKLKAGQVSFLKGLLRLDSLDIEGMSLEKPKATIDWVQGEIVLNTQVKSVEVSPTSGATPVLRQVTEPSWWQQEGLKLESLNGQFKLKNLKHLGWKNFHGSIGKSGKMITDGGWDEFGRLHGMVQIRDGKLNRRWGIEGSRELPVFTEERSAVMRK</sequence>
<name>A0ABY4CA82_9BACT</name>
<dbReference type="Proteomes" id="UP000830116">
    <property type="component" value="Chromosome"/>
</dbReference>
<proteinExistence type="predicted"/>
<keyword evidence="1" id="KW-0472">Membrane</keyword>
<keyword evidence="3" id="KW-1185">Reference proteome</keyword>
<keyword evidence="1" id="KW-0812">Transmembrane</keyword>
<organism evidence="2 3">
    <name type="scientific">Bdellovibrio reynosensis</name>
    <dbReference type="NCBI Taxonomy" id="2835041"/>
    <lineage>
        <taxon>Bacteria</taxon>
        <taxon>Pseudomonadati</taxon>
        <taxon>Bdellovibrionota</taxon>
        <taxon>Bdellovibrionia</taxon>
        <taxon>Bdellovibrionales</taxon>
        <taxon>Pseudobdellovibrionaceae</taxon>
        <taxon>Bdellovibrio</taxon>
    </lineage>
</organism>
<evidence type="ECO:0000313" key="2">
    <source>
        <dbReference type="EMBL" id="UOF01827.1"/>
    </source>
</evidence>